<feature type="transmembrane region" description="Helical" evidence="5">
    <location>
        <begin position="310"/>
        <end position="332"/>
    </location>
</feature>
<dbReference type="Pfam" id="PF01699">
    <property type="entry name" value="Na_Ca_ex"/>
    <property type="match status" value="2"/>
</dbReference>
<dbReference type="EMBL" id="SOAA01000022">
    <property type="protein sequence ID" value="TDS28218.1"/>
    <property type="molecule type" value="Genomic_DNA"/>
</dbReference>
<reference evidence="9 11" key="3">
    <citation type="submission" date="2019-03" db="EMBL/GenBank/DDBJ databases">
        <title>Deep subsurface shale carbon reservoir microbial communities from Ohio and West Virginia, USA.</title>
        <authorList>
            <person name="Wrighton K."/>
        </authorList>
    </citation>
    <scope>NUCLEOTIDE SEQUENCE [LARGE SCALE GENOMIC DNA]</scope>
    <source>
        <strain evidence="9 11">UTICA-S4D12</strain>
    </source>
</reference>
<keyword evidence="3 5" id="KW-1133">Transmembrane helix</keyword>
<dbReference type="Proteomes" id="UP000295758">
    <property type="component" value="Unassembled WGS sequence"/>
</dbReference>
<feature type="transmembrane region" description="Helical" evidence="5">
    <location>
        <begin position="181"/>
        <end position="200"/>
    </location>
</feature>
<sequence length="339" mass="36620">MKQLFLEFILMAIFIIISGTYLSKFGDIIADKSGLGQAFIGGILIAMATSLPELVTSISSALVGAPDIAVGNAFGSNTFNLVILAFADLLQGKGPLLLRVNYSHILSGLVGVLLSALVVFSLILSHFMNFNLSIFGVGVDSITLLITYIISVRMIYRYDQKNPLDPDDPVKEEDPNPDYTLNKALMGFAICAVVIVFSGYRLTITADQISTLTGIDQSFIGSIMVAAATSLPELVATISAVKIGAYNMAVGNVFGSNIFNMTVIFFADLFYRQGVLLQDAKIVHILTATVGIVMATIILIGLFYRSRRSFMWMGWDAIAAATVYFAGVYLLFQLGLNVI</sequence>
<feature type="transmembrane region" description="Helical" evidence="5">
    <location>
        <begin position="38"/>
        <end position="62"/>
    </location>
</feature>
<dbReference type="Proteomes" id="UP000198945">
    <property type="component" value="Unassembled WGS sequence"/>
</dbReference>
<dbReference type="Proteomes" id="UP000324896">
    <property type="component" value="Unassembled WGS sequence"/>
</dbReference>
<feature type="transmembrane region" description="Helical" evidence="5">
    <location>
        <begin position="220"/>
        <end position="241"/>
    </location>
</feature>
<organism evidence="7 12">
    <name type="scientific">Halanaerobium congolense</name>
    <dbReference type="NCBI Taxonomy" id="54121"/>
    <lineage>
        <taxon>Bacteria</taxon>
        <taxon>Bacillati</taxon>
        <taxon>Bacillota</taxon>
        <taxon>Clostridia</taxon>
        <taxon>Halanaerobiales</taxon>
        <taxon>Halanaerobiaceae</taxon>
        <taxon>Halanaerobium</taxon>
    </lineage>
</organism>
<gene>
    <name evidence="9" type="ORF">BY453_1224</name>
    <name evidence="7" type="ORF">SAMN04488597_12437</name>
    <name evidence="8" type="ORF">SAMN04515654_12238</name>
</gene>
<feature type="transmembrane region" description="Helical" evidence="5">
    <location>
        <begin position="68"/>
        <end position="90"/>
    </location>
</feature>
<name>A0A1G6RRG6_9FIRM</name>
<evidence type="ECO:0000313" key="8">
    <source>
        <dbReference type="EMBL" id="SDI99997.1"/>
    </source>
</evidence>
<evidence type="ECO:0000259" key="6">
    <source>
        <dbReference type="Pfam" id="PF01699"/>
    </source>
</evidence>
<reference evidence="7 12" key="1">
    <citation type="submission" date="2016-10" db="EMBL/GenBank/DDBJ databases">
        <authorList>
            <person name="Varghese N."/>
            <person name="Submissions S."/>
        </authorList>
    </citation>
    <scope>NUCLEOTIDE SEQUENCE [LARGE SCALE GENOMIC DNA]</scope>
    <source>
        <strain evidence="7 12">WG10</strain>
    </source>
</reference>
<accession>A0A1G6RRG6</accession>
<feature type="transmembrane region" description="Helical" evidence="5">
    <location>
        <begin position="130"/>
        <end position="151"/>
    </location>
</feature>
<dbReference type="EMBL" id="FMYT01000024">
    <property type="protein sequence ID" value="SDD06557.1"/>
    <property type="molecule type" value="Genomic_DNA"/>
</dbReference>
<dbReference type="EMBL" id="FNEH01000022">
    <property type="protein sequence ID" value="SDI99997.1"/>
    <property type="molecule type" value="Genomic_DNA"/>
</dbReference>
<keyword evidence="2 5" id="KW-0812">Transmembrane</keyword>
<evidence type="ECO:0000313" key="7">
    <source>
        <dbReference type="EMBL" id="SDD06557.1"/>
    </source>
</evidence>
<reference evidence="8 10" key="2">
    <citation type="submission" date="2016-10" db="EMBL/GenBank/DDBJ databases">
        <authorList>
            <person name="de Groot N.N."/>
        </authorList>
    </citation>
    <scope>NUCLEOTIDE SEQUENCE [LARGE SCALE GENOMIC DNA]</scope>
    <source>
        <strain evidence="8 10">WG7</strain>
    </source>
</reference>
<keyword evidence="4 5" id="KW-0472">Membrane</keyword>
<evidence type="ECO:0000313" key="10">
    <source>
        <dbReference type="Proteomes" id="UP000198945"/>
    </source>
</evidence>
<evidence type="ECO:0000313" key="12">
    <source>
        <dbReference type="Proteomes" id="UP000324896"/>
    </source>
</evidence>
<feature type="transmembrane region" description="Helical" evidence="5">
    <location>
        <begin position="283"/>
        <end position="303"/>
    </location>
</feature>
<evidence type="ECO:0000256" key="4">
    <source>
        <dbReference type="ARBA" id="ARBA00023136"/>
    </source>
</evidence>
<protein>
    <submittedName>
        <fullName evidence="7">Cation:H+ antiporter</fullName>
    </submittedName>
</protein>
<evidence type="ECO:0000313" key="9">
    <source>
        <dbReference type="EMBL" id="TDS28218.1"/>
    </source>
</evidence>
<evidence type="ECO:0000256" key="2">
    <source>
        <dbReference type="ARBA" id="ARBA00022692"/>
    </source>
</evidence>
<evidence type="ECO:0000256" key="3">
    <source>
        <dbReference type="ARBA" id="ARBA00022989"/>
    </source>
</evidence>
<dbReference type="GO" id="GO:0008273">
    <property type="term" value="F:calcium, potassium:sodium antiporter activity"/>
    <property type="evidence" value="ECO:0007669"/>
    <property type="project" value="TreeGrafter"/>
</dbReference>
<evidence type="ECO:0000313" key="11">
    <source>
        <dbReference type="Proteomes" id="UP000295758"/>
    </source>
</evidence>
<dbReference type="PANTHER" id="PTHR10846:SF8">
    <property type="entry name" value="INNER MEMBRANE PROTEIN YRBG"/>
    <property type="match status" value="1"/>
</dbReference>
<dbReference type="GO" id="GO:0006874">
    <property type="term" value="P:intracellular calcium ion homeostasis"/>
    <property type="evidence" value="ECO:0007669"/>
    <property type="project" value="TreeGrafter"/>
</dbReference>
<proteinExistence type="predicted"/>
<feature type="domain" description="Sodium/calcium exchanger membrane region" evidence="6">
    <location>
        <begin position="184"/>
        <end position="332"/>
    </location>
</feature>
<feature type="transmembrane region" description="Helical" evidence="5">
    <location>
        <begin position="253"/>
        <end position="271"/>
    </location>
</feature>
<feature type="domain" description="Sodium/calcium exchanger membrane region" evidence="6">
    <location>
        <begin position="6"/>
        <end position="154"/>
    </location>
</feature>
<dbReference type="RefSeq" id="WP_089656077.1">
    <property type="nucleotide sequence ID" value="NZ_FMYT01000024.1"/>
</dbReference>
<feature type="transmembrane region" description="Helical" evidence="5">
    <location>
        <begin position="102"/>
        <end position="124"/>
    </location>
</feature>
<dbReference type="Gene3D" id="1.20.1420.30">
    <property type="entry name" value="NCX, central ion-binding region"/>
    <property type="match status" value="2"/>
</dbReference>
<dbReference type="InterPro" id="IPR004481">
    <property type="entry name" value="K/Na/Ca-exchanger"/>
</dbReference>
<dbReference type="InterPro" id="IPR004837">
    <property type="entry name" value="NaCa_Exmemb"/>
</dbReference>
<dbReference type="GO" id="GO:0005886">
    <property type="term" value="C:plasma membrane"/>
    <property type="evidence" value="ECO:0007669"/>
    <property type="project" value="TreeGrafter"/>
</dbReference>
<dbReference type="AlphaFoldDB" id="A0A1G6RRG6"/>
<evidence type="ECO:0000256" key="5">
    <source>
        <dbReference type="SAM" id="Phobius"/>
    </source>
</evidence>
<dbReference type="GO" id="GO:0005262">
    <property type="term" value="F:calcium channel activity"/>
    <property type="evidence" value="ECO:0007669"/>
    <property type="project" value="TreeGrafter"/>
</dbReference>
<comment type="subcellular location">
    <subcellularLocation>
        <location evidence="1">Membrane</location>
        <topology evidence="1">Multi-pass membrane protein</topology>
    </subcellularLocation>
</comment>
<evidence type="ECO:0000256" key="1">
    <source>
        <dbReference type="ARBA" id="ARBA00004141"/>
    </source>
</evidence>
<dbReference type="PANTHER" id="PTHR10846">
    <property type="entry name" value="SODIUM/POTASSIUM/CALCIUM EXCHANGER"/>
    <property type="match status" value="1"/>
</dbReference>
<feature type="transmembrane region" description="Helical" evidence="5">
    <location>
        <begin position="6"/>
        <end position="26"/>
    </location>
</feature>
<dbReference type="InterPro" id="IPR044880">
    <property type="entry name" value="NCX_ion-bd_dom_sf"/>
</dbReference>